<dbReference type="Proteomes" id="UP001549921">
    <property type="component" value="Unassembled WGS sequence"/>
</dbReference>
<gene>
    <name evidence="1" type="ORF">ABMA28_005520</name>
</gene>
<name>A0ABD0SML9_LOXSC</name>
<proteinExistence type="predicted"/>
<dbReference type="AlphaFoldDB" id="A0ABD0SML9"/>
<dbReference type="EMBL" id="JBEDNZ010000018">
    <property type="protein sequence ID" value="KAL0820851.1"/>
    <property type="molecule type" value="Genomic_DNA"/>
</dbReference>
<accession>A0ABD0SML9</accession>
<protein>
    <submittedName>
        <fullName evidence="1">Uncharacterized protein</fullName>
    </submittedName>
</protein>
<comment type="caution">
    <text evidence="1">The sequence shown here is derived from an EMBL/GenBank/DDBJ whole genome shotgun (WGS) entry which is preliminary data.</text>
</comment>
<organism evidence="1 2">
    <name type="scientific">Loxostege sticticalis</name>
    <name type="common">Beet webworm moth</name>
    <dbReference type="NCBI Taxonomy" id="481309"/>
    <lineage>
        <taxon>Eukaryota</taxon>
        <taxon>Metazoa</taxon>
        <taxon>Ecdysozoa</taxon>
        <taxon>Arthropoda</taxon>
        <taxon>Hexapoda</taxon>
        <taxon>Insecta</taxon>
        <taxon>Pterygota</taxon>
        <taxon>Neoptera</taxon>
        <taxon>Endopterygota</taxon>
        <taxon>Lepidoptera</taxon>
        <taxon>Glossata</taxon>
        <taxon>Ditrysia</taxon>
        <taxon>Pyraloidea</taxon>
        <taxon>Crambidae</taxon>
        <taxon>Pyraustinae</taxon>
        <taxon>Loxostege</taxon>
    </lineage>
</organism>
<sequence>MAEDEDVVPDTLEEAGALEADVGARFDQQLAAIDPRLKIDMDPLAHRDLRPEMMFIREELRQAKWQTLASHFNIGFNYLPARQCRWRSLSCDASHSQTSPVFLVGSPNPPFPPPRGLAGMRDSIFPGVKQKKRV</sequence>
<evidence type="ECO:0000313" key="1">
    <source>
        <dbReference type="EMBL" id="KAL0820851.1"/>
    </source>
</evidence>
<reference evidence="1 2" key="1">
    <citation type="submission" date="2024-06" db="EMBL/GenBank/DDBJ databases">
        <title>A chromosome-level genome assembly of beet webworm, Loxostege sticticalis.</title>
        <authorList>
            <person name="Zhang Y."/>
        </authorList>
    </citation>
    <scope>NUCLEOTIDE SEQUENCE [LARGE SCALE GENOMIC DNA]</scope>
    <source>
        <strain evidence="1">AQ028</strain>
        <tissue evidence="1">Male pupae</tissue>
    </source>
</reference>
<evidence type="ECO:0000313" key="2">
    <source>
        <dbReference type="Proteomes" id="UP001549921"/>
    </source>
</evidence>